<dbReference type="PANTHER" id="PTHR43660">
    <property type="entry name" value="DIPEPTIDYL CARBOXYPEPTIDASE"/>
    <property type="match status" value="1"/>
</dbReference>
<organism evidence="9 10">
    <name type="scientific">Novipirellula herctigrandis</name>
    <dbReference type="NCBI Taxonomy" id="2527986"/>
    <lineage>
        <taxon>Bacteria</taxon>
        <taxon>Pseudomonadati</taxon>
        <taxon>Planctomycetota</taxon>
        <taxon>Planctomycetia</taxon>
        <taxon>Pirellulales</taxon>
        <taxon>Pirellulaceae</taxon>
        <taxon>Novipirellula</taxon>
    </lineage>
</organism>
<dbReference type="SUPFAM" id="SSF55486">
    <property type="entry name" value="Metalloproteases ('zincins'), catalytic domain"/>
    <property type="match status" value="1"/>
</dbReference>
<keyword evidence="4 7" id="KW-0378">Hydrolase</keyword>
<keyword evidence="3 7" id="KW-0479">Metal-binding</keyword>
<dbReference type="Gene3D" id="1.10.1370.10">
    <property type="entry name" value="Neurolysin, domain 3"/>
    <property type="match status" value="1"/>
</dbReference>
<dbReference type="InterPro" id="IPR001567">
    <property type="entry name" value="Pept_M3A_M3B_dom"/>
</dbReference>
<dbReference type="GO" id="GO:0006508">
    <property type="term" value="P:proteolysis"/>
    <property type="evidence" value="ECO:0007669"/>
    <property type="project" value="UniProtKB-KW"/>
</dbReference>
<evidence type="ECO:0000256" key="3">
    <source>
        <dbReference type="ARBA" id="ARBA00022723"/>
    </source>
</evidence>
<evidence type="ECO:0000256" key="6">
    <source>
        <dbReference type="ARBA" id="ARBA00023049"/>
    </source>
</evidence>
<dbReference type="Pfam" id="PF01432">
    <property type="entry name" value="Peptidase_M3"/>
    <property type="match status" value="1"/>
</dbReference>
<dbReference type="GO" id="GO:0005829">
    <property type="term" value="C:cytosol"/>
    <property type="evidence" value="ECO:0007669"/>
    <property type="project" value="UniProtKB-ARBA"/>
</dbReference>
<evidence type="ECO:0000259" key="8">
    <source>
        <dbReference type="Pfam" id="PF01432"/>
    </source>
</evidence>
<dbReference type="Gene3D" id="3.40.390.10">
    <property type="entry name" value="Collagenase (Catalytic Domain)"/>
    <property type="match status" value="1"/>
</dbReference>
<proteinExistence type="inferred from homology"/>
<evidence type="ECO:0000256" key="1">
    <source>
        <dbReference type="ARBA" id="ARBA00006040"/>
    </source>
</evidence>
<accession>A0A5C5Z5M2</accession>
<comment type="caution">
    <text evidence="9">The sequence shown here is derived from an EMBL/GenBank/DDBJ whole genome shotgun (WGS) entry which is preliminary data.</text>
</comment>
<keyword evidence="2 7" id="KW-0645">Protease</keyword>
<dbReference type="EC" id="3.4.15.5" evidence="9"/>
<dbReference type="InterPro" id="IPR045090">
    <property type="entry name" value="Pept_M3A_M3B"/>
</dbReference>
<evidence type="ECO:0000256" key="5">
    <source>
        <dbReference type="ARBA" id="ARBA00022833"/>
    </source>
</evidence>
<evidence type="ECO:0000313" key="10">
    <source>
        <dbReference type="Proteomes" id="UP000315010"/>
    </source>
</evidence>
<keyword evidence="5 7" id="KW-0862">Zinc</keyword>
<protein>
    <submittedName>
        <fullName evidence="9">Peptidyl-dipeptidase dcp</fullName>
        <ecNumber evidence="9">3.4.15.5</ecNumber>
    </submittedName>
</protein>
<sequence>MLSFWQSISPYRSNQWANSSISSGIVPILRRLIDTADRHISVNRIASNPEDHAKFEISTRKESHVNRPPFALLRTVTLVLGSTVFAFLSYARPQVFAESTDTLVSQEMNSPLLQKWTGPYGGVPPWNLVRTDEFQSAFDIAIAAAQEEIETIANQSEPPTFENTIVALEKSGDMLDRLETQFDVHSSNLNLGPIPDIERSVAPQLSAYRDTIYQNAKLFKRIETIFESDAMDSFTVAQKRLVDDLYKTFVRQGAKLNQSDKAKLSQINTRLARLFTDFSQNVLEDEKGFVTWVDNEADLAGLPNSVKTAMKSAATNRGKPDQWAVTNTRSSMDPFLTYSDNRALRETVWRNYYNRCDNGDKHDNNAIISEILSLRDARAKLLGYKNHAQWRLEPTMAKTPAATMELMMKVWPKAVARVKEEVTDMQAIADQEGANIKIAPWDYRYYAEKVRKAKYDLDFNEVKPYMQLEKLREAMMWAAGQLYGMQFTLVTDVPVFHPDVRVWRVDDKEGNRIGLWYFDPFAREGKRSGAWMNAYRLQENIDKPITPIVSNNSNFIKGVEGQPVLISWDDAVTLFHEFGHALHGLNSNVNYPSQAGTNVARDYVEFPSQLMEHWLDTPEVLSKYCVHYQTGQSMPAELLEKIKKASKFNQGFDTVEYLASAIVDMKLHTTEQEKIDPDKFERDTLVEIGMPEELPMRHRTPHFAHIFSSDSYSAGYYSYLWSDALTADAAEVFEEAGTFYDPDIAKRLHDDVMSVGDTIDPEEGFRRFRGRDVDTSALLRKRGFPVD</sequence>
<dbReference type="GO" id="GO:0046872">
    <property type="term" value="F:metal ion binding"/>
    <property type="evidence" value="ECO:0007669"/>
    <property type="project" value="UniProtKB-UniRule"/>
</dbReference>
<comment type="similarity">
    <text evidence="1 7">Belongs to the peptidase M3 family.</text>
</comment>
<evidence type="ECO:0000256" key="7">
    <source>
        <dbReference type="RuleBase" id="RU003435"/>
    </source>
</evidence>
<dbReference type="AlphaFoldDB" id="A0A5C5Z5M2"/>
<dbReference type="Proteomes" id="UP000315010">
    <property type="component" value="Unassembled WGS sequence"/>
</dbReference>
<comment type="cofactor">
    <cofactor evidence="7">
        <name>Zn(2+)</name>
        <dbReference type="ChEBI" id="CHEBI:29105"/>
    </cofactor>
    <text evidence="7">Binds 1 zinc ion.</text>
</comment>
<keyword evidence="9" id="KW-0121">Carboxypeptidase</keyword>
<evidence type="ECO:0000256" key="2">
    <source>
        <dbReference type="ARBA" id="ARBA00022670"/>
    </source>
</evidence>
<evidence type="ECO:0000313" key="9">
    <source>
        <dbReference type="EMBL" id="TWT82490.1"/>
    </source>
</evidence>
<keyword evidence="10" id="KW-1185">Reference proteome</keyword>
<dbReference type="GO" id="GO:0008241">
    <property type="term" value="F:peptidyl-dipeptidase activity"/>
    <property type="evidence" value="ECO:0007669"/>
    <property type="project" value="UniProtKB-EC"/>
</dbReference>
<dbReference type="InterPro" id="IPR034005">
    <property type="entry name" value="M3A_DCP"/>
</dbReference>
<feature type="domain" description="Peptidase M3A/M3B catalytic" evidence="8">
    <location>
        <begin position="335"/>
        <end position="783"/>
    </location>
</feature>
<name>A0A5C5Z5M2_9BACT</name>
<dbReference type="InterPro" id="IPR024077">
    <property type="entry name" value="Neurolysin/TOP_dom2"/>
</dbReference>
<dbReference type="FunFam" id="3.40.390.10:FF:000009">
    <property type="entry name" value="Oligopeptidase A"/>
    <property type="match status" value="1"/>
</dbReference>
<dbReference type="PANTHER" id="PTHR43660:SF1">
    <property type="entry name" value="DIPEPTIDYL CARBOXYPEPTIDASE"/>
    <property type="match status" value="1"/>
</dbReference>
<keyword evidence="6 7" id="KW-0482">Metalloprotease</keyword>
<dbReference type="EMBL" id="SJPJ01000001">
    <property type="protein sequence ID" value="TWT82490.1"/>
    <property type="molecule type" value="Genomic_DNA"/>
</dbReference>
<dbReference type="InterPro" id="IPR024079">
    <property type="entry name" value="MetalloPept_cat_dom_sf"/>
</dbReference>
<dbReference type="CDD" id="cd06456">
    <property type="entry name" value="M3A_DCP"/>
    <property type="match status" value="1"/>
</dbReference>
<dbReference type="GO" id="GO:0004180">
    <property type="term" value="F:carboxypeptidase activity"/>
    <property type="evidence" value="ECO:0007669"/>
    <property type="project" value="UniProtKB-KW"/>
</dbReference>
<reference evidence="9 10" key="1">
    <citation type="submission" date="2019-02" db="EMBL/GenBank/DDBJ databases">
        <title>Deep-cultivation of Planctomycetes and their phenomic and genomic characterization uncovers novel biology.</title>
        <authorList>
            <person name="Wiegand S."/>
            <person name="Jogler M."/>
            <person name="Boedeker C."/>
            <person name="Pinto D."/>
            <person name="Vollmers J."/>
            <person name="Rivas-Marin E."/>
            <person name="Kohn T."/>
            <person name="Peeters S.H."/>
            <person name="Heuer A."/>
            <person name="Rast P."/>
            <person name="Oberbeckmann S."/>
            <person name="Bunk B."/>
            <person name="Jeske O."/>
            <person name="Meyerdierks A."/>
            <person name="Storesund J.E."/>
            <person name="Kallscheuer N."/>
            <person name="Luecker S."/>
            <person name="Lage O.M."/>
            <person name="Pohl T."/>
            <person name="Merkel B.J."/>
            <person name="Hornburger P."/>
            <person name="Mueller R.-W."/>
            <person name="Bruemmer F."/>
            <person name="Labrenz M."/>
            <person name="Spormann A.M."/>
            <person name="Op Den Camp H."/>
            <person name="Overmann J."/>
            <person name="Amann R."/>
            <person name="Jetten M.S.M."/>
            <person name="Mascher T."/>
            <person name="Medema M.H."/>
            <person name="Devos D.P."/>
            <person name="Kaster A.-K."/>
            <person name="Ovreas L."/>
            <person name="Rohde M."/>
            <person name="Galperin M.Y."/>
            <person name="Jogler C."/>
        </authorList>
    </citation>
    <scope>NUCLEOTIDE SEQUENCE [LARGE SCALE GENOMIC DNA]</scope>
    <source>
        <strain evidence="9 10">CA13</strain>
    </source>
</reference>
<dbReference type="GO" id="GO:0004222">
    <property type="term" value="F:metalloendopeptidase activity"/>
    <property type="evidence" value="ECO:0007669"/>
    <property type="project" value="InterPro"/>
</dbReference>
<gene>
    <name evidence="9" type="primary">dcp</name>
    <name evidence="9" type="ORF">CA13_39530</name>
</gene>
<evidence type="ECO:0000256" key="4">
    <source>
        <dbReference type="ARBA" id="ARBA00022801"/>
    </source>
</evidence>